<evidence type="ECO:0000256" key="6">
    <source>
        <dbReference type="NCBIfam" id="TIGR00922"/>
    </source>
</evidence>
<feature type="domain" description="KOW" evidence="9">
    <location>
        <begin position="141"/>
        <end position="168"/>
    </location>
</feature>
<dbReference type="HAMAP" id="MF_00948">
    <property type="entry name" value="NusG"/>
    <property type="match status" value="1"/>
</dbReference>
<dbReference type="SMART" id="SM00738">
    <property type="entry name" value="NGN"/>
    <property type="match status" value="1"/>
</dbReference>
<dbReference type="InterPro" id="IPR008991">
    <property type="entry name" value="Translation_prot_SH3-like_sf"/>
</dbReference>
<dbReference type="PATRIC" id="fig|1121448.10.peg.1745"/>
<dbReference type="SUPFAM" id="SSF50104">
    <property type="entry name" value="Translation proteins SH3-like domain"/>
    <property type="match status" value="1"/>
</dbReference>
<comment type="function">
    <text evidence="5 7">Participates in transcription elongation, termination and antitermination.</text>
</comment>
<evidence type="ECO:0000313" key="11">
    <source>
        <dbReference type="Proteomes" id="UP000016587"/>
    </source>
</evidence>
<comment type="similarity">
    <text evidence="5 7">Belongs to the NusG family.</text>
</comment>
<dbReference type="PROSITE" id="PS01014">
    <property type="entry name" value="NUSG"/>
    <property type="match status" value="1"/>
</dbReference>
<dbReference type="InterPro" id="IPR006645">
    <property type="entry name" value="NGN-like_dom"/>
</dbReference>
<dbReference type="InterPro" id="IPR047050">
    <property type="entry name" value="NGN"/>
</dbReference>
<dbReference type="InterPro" id="IPR014722">
    <property type="entry name" value="Rib_uL2_dom2"/>
</dbReference>
<keyword evidence="11" id="KW-1185">Reference proteome</keyword>
<dbReference type="InterPro" id="IPR036735">
    <property type="entry name" value="NGN_dom_sf"/>
</dbReference>
<evidence type="ECO:0000256" key="2">
    <source>
        <dbReference type="ARBA" id="ARBA00022814"/>
    </source>
</evidence>
<name>T2GBC5_MEGG1</name>
<reference evidence="10 11" key="1">
    <citation type="journal article" date="2013" name="J. Bacteriol.">
        <title>Roles of HynAB and Ech, the only two hydrogenases found in the model sulfate reducer Desulfovibrio gigas.</title>
        <authorList>
            <person name="Morais-Silva F.O."/>
            <person name="Santos C.I."/>
            <person name="Rodrigues R."/>
            <person name="Pereira I.A."/>
            <person name="Rodrigues-Pousada C."/>
        </authorList>
    </citation>
    <scope>NUCLEOTIDE SEQUENCE [LARGE SCALE GENOMIC DNA]</scope>
    <source>
        <strain evidence="11">ATCC 19364 / DSM 1382 / NCIMB 9332 / VKM B-1759</strain>
    </source>
</reference>
<sequence length="195" mass="22275">METGPQAPQPSLELQEGAGPKARWYILHTFSGFEQRVEKTLLEMMRTGQDKGYIKQVVVPTERVVELVQGIKRTSTRKFYPGYVMVKMLMNDESAYMVLNIPKVSAFLGGKNKPSPMHEHEAQRILEMMVSRQEQPRPKFHFERGDEVRVIDGPFNGFNGVVDDVNYDKGKLRVEVSIFGRQTPVELDFVQVTKG</sequence>
<dbReference type="SMART" id="SM00739">
    <property type="entry name" value="KOW"/>
    <property type="match status" value="1"/>
</dbReference>
<dbReference type="FunFam" id="2.30.30.30:FF:000002">
    <property type="entry name" value="Transcription termination/antitermination factor NusG"/>
    <property type="match status" value="1"/>
</dbReference>
<dbReference type="Gene3D" id="3.30.70.940">
    <property type="entry name" value="NusG, N-terminal domain"/>
    <property type="match status" value="1"/>
</dbReference>
<dbReference type="PANTHER" id="PTHR30265:SF2">
    <property type="entry name" value="TRANSCRIPTION TERMINATION_ANTITERMINATION PROTEIN NUSG"/>
    <property type="match status" value="1"/>
</dbReference>
<dbReference type="Gene3D" id="2.30.30.30">
    <property type="match status" value="1"/>
</dbReference>
<evidence type="ECO:0000256" key="5">
    <source>
        <dbReference type="HAMAP-Rule" id="MF_00948"/>
    </source>
</evidence>
<dbReference type="Proteomes" id="UP000016587">
    <property type="component" value="Chromosome"/>
</dbReference>
<dbReference type="PANTHER" id="PTHR30265">
    <property type="entry name" value="RHO-INTERACTING TRANSCRIPTION TERMINATION FACTOR NUSG"/>
    <property type="match status" value="1"/>
</dbReference>
<evidence type="ECO:0000259" key="8">
    <source>
        <dbReference type="SMART" id="SM00738"/>
    </source>
</evidence>
<evidence type="ECO:0000259" key="9">
    <source>
        <dbReference type="SMART" id="SM00739"/>
    </source>
</evidence>
<dbReference type="GO" id="GO:0006353">
    <property type="term" value="P:DNA-templated transcription termination"/>
    <property type="evidence" value="ECO:0007669"/>
    <property type="project" value="UniProtKB-UniRule"/>
</dbReference>
<dbReference type="InterPro" id="IPR005824">
    <property type="entry name" value="KOW"/>
</dbReference>
<organism evidence="10 11">
    <name type="scientific">Megalodesulfovibrio gigas (strain ATCC 19364 / DSM 1382 / NCIMB 9332 / VKM B-1759)</name>
    <name type="common">Desulfovibrio gigas</name>
    <dbReference type="NCBI Taxonomy" id="1121448"/>
    <lineage>
        <taxon>Bacteria</taxon>
        <taxon>Pseudomonadati</taxon>
        <taxon>Thermodesulfobacteriota</taxon>
        <taxon>Desulfovibrionia</taxon>
        <taxon>Desulfovibrionales</taxon>
        <taxon>Desulfovibrionaceae</taxon>
        <taxon>Megalodesulfovibrio</taxon>
    </lineage>
</organism>
<dbReference type="Pfam" id="PF00467">
    <property type="entry name" value="KOW"/>
    <property type="match status" value="1"/>
</dbReference>
<gene>
    <name evidence="5" type="primary">nusG</name>
    <name evidence="10" type="ORF">DGI_1769</name>
</gene>
<dbReference type="GO" id="GO:0032784">
    <property type="term" value="P:regulation of DNA-templated transcription elongation"/>
    <property type="evidence" value="ECO:0007669"/>
    <property type="project" value="InterPro"/>
</dbReference>
<evidence type="ECO:0000256" key="3">
    <source>
        <dbReference type="ARBA" id="ARBA00023015"/>
    </source>
</evidence>
<dbReference type="InterPro" id="IPR001062">
    <property type="entry name" value="Transcrpt_antiterm_NusG"/>
</dbReference>
<reference evidence="11" key="2">
    <citation type="submission" date="2013-07" db="EMBL/GenBank/DDBJ databases">
        <authorList>
            <person name="Morais-Silva F.O."/>
            <person name="Rezende A.M."/>
            <person name="Pimentel C."/>
            <person name="Resende D.M."/>
            <person name="Santos C.I."/>
            <person name="Clemente C."/>
            <person name="de Oliveira L.M."/>
            <person name="da Silva S.M."/>
            <person name="Costa D.A."/>
            <person name="Varela-Raposo A."/>
            <person name="Horacio E.C.A."/>
            <person name="Matos M."/>
            <person name="Flores O."/>
            <person name="Ruiz J.C."/>
            <person name="Rodrigues-Pousada C."/>
        </authorList>
    </citation>
    <scope>NUCLEOTIDE SEQUENCE [LARGE SCALE GENOMIC DNA]</scope>
    <source>
        <strain evidence="11">ATCC 19364 / DSM 1382 / NCIMB 9332 / VKM B-1759</strain>
    </source>
</reference>
<dbReference type="InterPro" id="IPR015869">
    <property type="entry name" value="Transcrpt_antiterm_NusG_bac_CS"/>
</dbReference>
<dbReference type="OrthoDB" id="9809075at2"/>
<dbReference type="InterPro" id="IPR043425">
    <property type="entry name" value="NusG-like"/>
</dbReference>
<keyword evidence="2 5" id="KW-0889">Transcription antitermination</keyword>
<dbReference type="GO" id="GO:0006354">
    <property type="term" value="P:DNA-templated transcription elongation"/>
    <property type="evidence" value="ECO:0007669"/>
    <property type="project" value="UniProtKB-UniRule"/>
</dbReference>
<dbReference type="RefSeq" id="WP_021760444.1">
    <property type="nucleotide sequence ID" value="NC_022444.1"/>
</dbReference>
<keyword evidence="3 5" id="KW-0805">Transcription regulation</keyword>
<keyword evidence="4 5" id="KW-0804">Transcription</keyword>
<feature type="domain" description="NusG-like N-terminal" evidence="8">
    <location>
        <begin position="21"/>
        <end position="129"/>
    </location>
</feature>
<dbReference type="PRINTS" id="PR00338">
    <property type="entry name" value="NUSGTNSCPFCT"/>
</dbReference>
<evidence type="ECO:0000256" key="7">
    <source>
        <dbReference type="RuleBase" id="RU000538"/>
    </source>
</evidence>
<dbReference type="SUPFAM" id="SSF82679">
    <property type="entry name" value="N-utilization substance G protein NusG, N-terminal domain"/>
    <property type="match status" value="1"/>
</dbReference>
<evidence type="ECO:0000256" key="1">
    <source>
        <dbReference type="ARBA" id="ARBA00022472"/>
    </source>
</evidence>
<dbReference type="STRING" id="1121448.DGI_1769"/>
<dbReference type="EMBL" id="CP006585">
    <property type="protein sequence ID" value="AGW13573.1"/>
    <property type="molecule type" value="Genomic_DNA"/>
</dbReference>
<dbReference type="GO" id="GO:0005829">
    <property type="term" value="C:cytosol"/>
    <property type="evidence" value="ECO:0007669"/>
    <property type="project" value="TreeGrafter"/>
</dbReference>
<dbReference type="NCBIfam" id="TIGR00922">
    <property type="entry name" value="nusG"/>
    <property type="match status" value="1"/>
</dbReference>
<dbReference type="Pfam" id="PF02357">
    <property type="entry name" value="NusG"/>
    <property type="match status" value="1"/>
</dbReference>
<evidence type="ECO:0000256" key="4">
    <source>
        <dbReference type="ARBA" id="ARBA00023163"/>
    </source>
</evidence>
<keyword evidence="1 5" id="KW-0806">Transcription termination</keyword>
<protein>
    <recommendedName>
        <fullName evidence="5 6">Transcription termination/antitermination protein NusG</fullName>
    </recommendedName>
</protein>
<dbReference type="GO" id="GO:0031564">
    <property type="term" value="P:transcription antitermination"/>
    <property type="evidence" value="ECO:0007669"/>
    <property type="project" value="UniProtKB-UniRule"/>
</dbReference>
<dbReference type="eggNOG" id="COG0250">
    <property type="taxonomic scope" value="Bacteria"/>
</dbReference>
<evidence type="ECO:0000313" key="10">
    <source>
        <dbReference type="EMBL" id="AGW13573.1"/>
    </source>
</evidence>
<proteinExistence type="inferred from homology"/>
<dbReference type="HOGENOM" id="CLU_067287_1_0_7"/>
<dbReference type="AlphaFoldDB" id="T2GBC5"/>
<dbReference type="CDD" id="cd09891">
    <property type="entry name" value="NGN_Bact_1"/>
    <property type="match status" value="1"/>
</dbReference>
<dbReference type="KEGG" id="dgg:DGI_1769"/>
<accession>T2GBC5</accession>
<dbReference type="CDD" id="cd06091">
    <property type="entry name" value="KOW_NusG"/>
    <property type="match status" value="1"/>
</dbReference>